<feature type="signal peptide" evidence="3">
    <location>
        <begin position="1"/>
        <end position="26"/>
    </location>
</feature>
<feature type="chain" id="PRO_5013189963" evidence="3">
    <location>
        <begin position="27"/>
        <end position="609"/>
    </location>
</feature>
<feature type="repeat" description="NHL" evidence="2">
    <location>
        <begin position="375"/>
        <end position="418"/>
    </location>
</feature>
<gene>
    <name evidence="4" type="ORF">SAMN05421770_102177</name>
</gene>
<evidence type="ECO:0000256" key="2">
    <source>
        <dbReference type="PROSITE-ProRule" id="PRU00504"/>
    </source>
</evidence>
<dbReference type="AlphaFoldDB" id="A0A239H1K6"/>
<evidence type="ECO:0000256" key="1">
    <source>
        <dbReference type="ARBA" id="ARBA00022737"/>
    </source>
</evidence>
<dbReference type="Proteomes" id="UP000198356">
    <property type="component" value="Unassembled WGS sequence"/>
</dbReference>
<keyword evidence="3" id="KW-0732">Signal</keyword>
<proteinExistence type="predicted"/>
<dbReference type="SUPFAM" id="SSF63829">
    <property type="entry name" value="Calcium-dependent phosphotriesterase"/>
    <property type="match status" value="1"/>
</dbReference>
<evidence type="ECO:0000313" key="4">
    <source>
        <dbReference type="EMBL" id="SNS75061.1"/>
    </source>
</evidence>
<dbReference type="PANTHER" id="PTHR24104:SF25">
    <property type="entry name" value="PROTEIN LIN-41"/>
    <property type="match status" value="1"/>
</dbReference>
<dbReference type="InterPro" id="IPR011042">
    <property type="entry name" value="6-blade_b-propeller_TolB-like"/>
</dbReference>
<dbReference type="GO" id="GO:0008270">
    <property type="term" value="F:zinc ion binding"/>
    <property type="evidence" value="ECO:0007669"/>
    <property type="project" value="UniProtKB-KW"/>
</dbReference>
<dbReference type="PANTHER" id="PTHR24104">
    <property type="entry name" value="E3 UBIQUITIN-PROTEIN LIGASE NHLRC1-RELATED"/>
    <property type="match status" value="1"/>
</dbReference>
<dbReference type="Gene3D" id="2.120.10.30">
    <property type="entry name" value="TolB, C-terminal domain"/>
    <property type="match status" value="2"/>
</dbReference>
<protein>
    <submittedName>
        <fullName evidence="4">NHL repeat-containing protein</fullName>
    </submittedName>
</protein>
<keyword evidence="1" id="KW-0677">Repeat</keyword>
<dbReference type="Pfam" id="PF01436">
    <property type="entry name" value="NHL"/>
    <property type="match status" value="1"/>
</dbReference>
<accession>A0A239H1K6</accession>
<dbReference type="PROSITE" id="PS51257">
    <property type="entry name" value="PROKAR_LIPOPROTEIN"/>
    <property type="match status" value="1"/>
</dbReference>
<evidence type="ECO:0000256" key="3">
    <source>
        <dbReference type="SAM" id="SignalP"/>
    </source>
</evidence>
<dbReference type="InterPro" id="IPR050952">
    <property type="entry name" value="TRIM-NHL_E3_ligases"/>
</dbReference>
<dbReference type="EMBL" id="FZOU01000002">
    <property type="protein sequence ID" value="SNS75061.1"/>
    <property type="molecule type" value="Genomic_DNA"/>
</dbReference>
<dbReference type="CDD" id="cd05819">
    <property type="entry name" value="NHL"/>
    <property type="match status" value="1"/>
</dbReference>
<sequence>MAGRRGEVALLSLASAAWLCGCGAAATETGNAALQPSSLSIAGTVHGGQQPISGASVYLYQAGAAGPGVGASNLLTTSVVTDNRGGFKISGDFTCPAATTQVYLVAQGGNPGLASGATNPAILQMAALGDCGALNSNSFIQMNEITTVGAVWALQQFMGAGGIVGANPTNATGLRNAFASAANLVNVASGSTPGGTLPNGAVVETAKIVTLADAISVCINSDGGAPCTALFAVSGSGPAPANTLDAALSIVRNPAVHVLDVFNLTSALSPFQPALAAAPIDWTMSVAYQGGGLDLPTALGVDASGNVWVANYFGNAVSEFTTTGSPLAANGFAGPVQDVYGLAIDSASNVWVASRDTPYAVNTADGSLTVFNQAGQVISGSGFTGGGVYYPGSVAADPDGNVWIADYGDSAATLLTPSGSALSTGSGFGGSLTPFPLAIAVDAHHNAWLAVQGGATKIGPDGTVANYRCCGDPSGIAVDPGGNVWLADYYASRLVELSSAGAVLATPTMVGGLQYPQGIAIDSAGSVWATNYHGGSLTELAGYMSATPGAPISESAGFGSASGLVEPFGVALDASGNVWVTSAGTNQLVEIVGAASPIRTPLLGPPQQP</sequence>
<dbReference type="RefSeq" id="WP_089407689.1">
    <property type="nucleotide sequence ID" value="NZ_FZOU01000002.1"/>
</dbReference>
<reference evidence="4 5" key="1">
    <citation type="submission" date="2017-06" db="EMBL/GenBank/DDBJ databases">
        <authorList>
            <person name="Kim H.J."/>
            <person name="Triplett B.A."/>
        </authorList>
    </citation>
    <scope>NUCLEOTIDE SEQUENCE [LARGE SCALE GENOMIC DNA]</scope>
    <source>
        <strain evidence="4 5">DSM 18704</strain>
    </source>
</reference>
<dbReference type="OrthoDB" id="107658at2"/>
<evidence type="ECO:0000313" key="5">
    <source>
        <dbReference type="Proteomes" id="UP000198356"/>
    </source>
</evidence>
<organism evidence="4 5">
    <name type="scientific">Granulicella rosea</name>
    <dbReference type="NCBI Taxonomy" id="474952"/>
    <lineage>
        <taxon>Bacteria</taxon>
        <taxon>Pseudomonadati</taxon>
        <taxon>Acidobacteriota</taxon>
        <taxon>Terriglobia</taxon>
        <taxon>Terriglobales</taxon>
        <taxon>Acidobacteriaceae</taxon>
        <taxon>Granulicella</taxon>
    </lineage>
</organism>
<keyword evidence="5" id="KW-1185">Reference proteome</keyword>
<dbReference type="InterPro" id="IPR001258">
    <property type="entry name" value="NHL_repeat"/>
</dbReference>
<name>A0A239H1K6_9BACT</name>
<dbReference type="PROSITE" id="PS51125">
    <property type="entry name" value="NHL"/>
    <property type="match status" value="1"/>
</dbReference>